<accession>A0A9P7V516</accession>
<organism evidence="2 3">
    <name type="scientific">Scheffersomyces spartinae</name>
    <dbReference type="NCBI Taxonomy" id="45513"/>
    <lineage>
        <taxon>Eukaryota</taxon>
        <taxon>Fungi</taxon>
        <taxon>Dikarya</taxon>
        <taxon>Ascomycota</taxon>
        <taxon>Saccharomycotina</taxon>
        <taxon>Pichiomycetes</taxon>
        <taxon>Debaryomycetaceae</taxon>
        <taxon>Scheffersomyces</taxon>
    </lineage>
</organism>
<dbReference type="GeneID" id="66117298"/>
<dbReference type="EMBL" id="JAHMUF010000041">
    <property type="protein sequence ID" value="KAG7191261.1"/>
    <property type="molecule type" value="Genomic_DNA"/>
</dbReference>
<name>A0A9P7V516_9ASCO</name>
<dbReference type="Gene3D" id="2.60.120.1560">
    <property type="match status" value="1"/>
</dbReference>
<evidence type="ECO:0000259" key="1">
    <source>
        <dbReference type="PROSITE" id="PS51820"/>
    </source>
</evidence>
<protein>
    <recommendedName>
        <fullName evidence="1">PA14 domain-containing protein</fullName>
    </recommendedName>
</protein>
<dbReference type="RefSeq" id="XP_043046816.1">
    <property type="nucleotide sequence ID" value="XM_043194618.1"/>
</dbReference>
<dbReference type="PROSITE" id="PS51820">
    <property type="entry name" value="PA14"/>
    <property type="match status" value="1"/>
</dbReference>
<keyword evidence="3" id="KW-1185">Reference proteome</keyword>
<proteinExistence type="predicted"/>
<evidence type="ECO:0000313" key="2">
    <source>
        <dbReference type="EMBL" id="KAG7191261.1"/>
    </source>
</evidence>
<dbReference type="InterPro" id="IPR018871">
    <property type="entry name" value="GLEYA_adhesin_domain"/>
</dbReference>
<comment type="caution">
    <text evidence="2">The sequence shown here is derived from an EMBL/GenBank/DDBJ whole genome shotgun (WGS) entry which is preliminary data.</text>
</comment>
<dbReference type="Proteomes" id="UP000790833">
    <property type="component" value="Unassembled WGS sequence"/>
</dbReference>
<dbReference type="AlphaFoldDB" id="A0A9P7V516"/>
<sequence>DASGTAKSGYATLQSLDTNQWTWLASPSTTKTLPPSIFIPSTTGGAAALSIYFQTFYWWNIAQVEFRMYFFADETGSYTFELDGDDLVYLFVGSENAFPCCRETVVPVDALPDFSVVWNSPGTVTYDFTSGTYYPMRLLFGGGGGPMSLGFRYQNPGGTWFGNSVFTTNTATSSNLPNLYLPTNEVEGSCQTTTTITNSNTAVKSTITSSSVDRLGTLYYDIYVPLSYTVTTTTLSDVVGSTTTATSVGADGSATIIVEMPSPTYSTLLLGTSYGTTITSTGITYWASSASQLFTTTDNGVTKTLFGIPTPEPSLTINWTGSDTSTLVTTIDGSLTVLAVLN</sequence>
<dbReference type="Pfam" id="PF10528">
    <property type="entry name" value="GLEYA"/>
    <property type="match status" value="1"/>
</dbReference>
<evidence type="ECO:0000313" key="3">
    <source>
        <dbReference type="Proteomes" id="UP000790833"/>
    </source>
</evidence>
<reference evidence="2" key="1">
    <citation type="submission" date="2021-03" db="EMBL/GenBank/DDBJ databases">
        <authorList>
            <person name="Palmer J.M."/>
        </authorList>
    </citation>
    <scope>NUCLEOTIDE SEQUENCE</scope>
    <source>
        <strain evidence="2">ARV_011</strain>
    </source>
</reference>
<feature type="domain" description="PA14" evidence="1">
    <location>
        <begin position="5"/>
        <end position="168"/>
    </location>
</feature>
<dbReference type="SUPFAM" id="SSF56988">
    <property type="entry name" value="Anthrax protective antigen"/>
    <property type="match status" value="1"/>
</dbReference>
<gene>
    <name evidence="2" type="ORF">KQ657_003924</name>
</gene>
<feature type="non-terminal residue" evidence="2">
    <location>
        <position position="342"/>
    </location>
</feature>
<dbReference type="InterPro" id="IPR037524">
    <property type="entry name" value="PA14/GLEYA"/>
</dbReference>
<dbReference type="OrthoDB" id="4070235at2759"/>